<keyword evidence="1" id="KW-0805">Transcription regulation</keyword>
<keyword evidence="2" id="KW-0238">DNA-binding</keyword>
<dbReference type="Pfam" id="PF12833">
    <property type="entry name" value="HTH_18"/>
    <property type="match status" value="1"/>
</dbReference>
<dbReference type="Proteomes" id="UP000476411">
    <property type="component" value="Chromosome"/>
</dbReference>
<protein>
    <submittedName>
        <fullName evidence="5">Helix-turn-helix domain-containing protein</fullName>
    </submittedName>
</protein>
<feature type="domain" description="HTH araC/xylS-type" evidence="4">
    <location>
        <begin position="177"/>
        <end position="275"/>
    </location>
</feature>
<accession>A0A6B9Z996</accession>
<dbReference type="SMART" id="SM00342">
    <property type="entry name" value="HTH_ARAC"/>
    <property type="match status" value="1"/>
</dbReference>
<evidence type="ECO:0000313" key="5">
    <source>
        <dbReference type="EMBL" id="QHS58828.1"/>
    </source>
</evidence>
<dbReference type="EMBL" id="CP048113">
    <property type="protein sequence ID" value="QHS58828.1"/>
    <property type="molecule type" value="Genomic_DNA"/>
</dbReference>
<reference evidence="5 6" key="1">
    <citation type="submission" date="2020-01" db="EMBL/GenBank/DDBJ databases">
        <title>Complete genome sequence of Chitinophaga sp. H33E-04 isolated from quinoa roots.</title>
        <authorList>
            <person name="Weon H.-Y."/>
            <person name="Lee S.A."/>
        </authorList>
    </citation>
    <scope>NUCLEOTIDE SEQUENCE [LARGE SCALE GENOMIC DNA]</scope>
    <source>
        <strain evidence="5 6">H33E-04</strain>
    </source>
</reference>
<dbReference type="Gene3D" id="1.10.10.60">
    <property type="entry name" value="Homeodomain-like"/>
    <property type="match status" value="1"/>
</dbReference>
<dbReference type="PANTHER" id="PTHR43280">
    <property type="entry name" value="ARAC-FAMILY TRANSCRIPTIONAL REGULATOR"/>
    <property type="match status" value="1"/>
</dbReference>
<name>A0A6B9Z996_9BACT</name>
<dbReference type="GO" id="GO:0003700">
    <property type="term" value="F:DNA-binding transcription factor activity"/>
    <property type="evidence" value="ECO:0007669"/>
    <property type="project" value="InterPro"/>
</dbReference>
<evidence type="ECO:0000313" key="6">
    <source>
        <dbReference type="Proteomes" id="UP000476411"/>
    </source>
</evidence>
<dbReference type="InterPro" id="IPR018060">
    <property type="entry name" value="HTH_AraC"/>
</dbReference>
<keyword evidence="6" id="KW-1185">Reference proteome</keyword>
<keyword evidence="3" id="KW-0804">Transcription</keyword>
<proteinExistence type="predicted"/>
<evidence type="ECO:0000259" key="4">
    <source>
        <dbReference type="PROSITE" id="PS01124"/>
    </source>
</evidence>
<sequence length="296" mass="34281">MPSPVFNQQPFLHIQRLTEMTGKRPDDIGEETVEIYLVFTGEVTIHINRSLIVLEKNNLYCCYRNDMTDIEAAPGTAGYIIRFSKRLLYADDYELLSYDLSAFHALVLRNEVAQVDTAFLKEGKQICEMMYHEFRSDNDYRKQVLRGFLGIFLLHLIRTSSLFVYVRGSKRQHILMRKFNALLEQEFKNCKKVSCYANMLSVTPSYLNEIIKQVTGKSVGMHIRERVVLEAVRQAISRGASLKEVAYNLGFNDSAHFSKFFKNVAGMNFSDIKRSYYSEFLSLSSEKHMLSRMVHT</sequence>
<dbReference type="AlphaFoldDB" id="A0A6B9Z996"/>
<evidence type="ECO:0000256" key="2">
    <source>
        <dbReference type="ARBA" id="ARBA00023125"/>
    </source>
</evidence>
<organism evidence="5 6">
    <name type="scientific">Chitinophaga agri</name>
    <dbReference type="NCBI Taxonomy" id="2703787"/>
    <lineage>
        <taxon>Bacteria</taxon>
        <taxon>Pseudomonadati</taxon>
        <taxon>Bacteroidota</taxon>
        <taxon>Chitinophagia</taxon>
        <taxon>Chitinophagales</taxon>
        <taxon>Chitinophagaceae</taxon>
        <taxon>Chitinophaga</taxon>
    </lineage>
</organism>
<dbReference type="SUPFAM" id="SSF46689">
    <property type="entry name" value="Homeodomain-like"/>
    <property type="match status" value="1"/>
</dbReference>
<dbReference type="PANTHER" id="PTHR43280:SF32">
    <property type="entry name" value="TRANSCRIPTIONAL REGULATORY PROTEIN"/>
    <property type="match status" value="1"/>
</dbReference>
<evidence type="ECO:0000256" key="3">
    <source>
        <dbReference type="ARBA" id="ARBA00023163"/>
    </source>
</evidence>
<evidence type="ECO:0000256" key="1">
    <source>
        <dbReference type="ARBA" id="ARBA00023015"/>
    </source>
</evidence>
<dbReference type="RefSeq" id="WP_162330531.1">
    <property type="nucleotide sequence ID" value="NZ_CP048113.1"/>
</dbReference>
<dbReference type="KEGG" id="chih:GWR21_04180"/>
<gene>
    <name evidence="5" type="ORF">GWR21_04180</name>
</gene>
<dbReference type="GO" id="GO:0043565">
    <property type="term" value="F:sequence-specific DNA binding"/>
    <property type="evidence" value="ECO:0007669"/>
    <property type="project" value="InterPro"/>
</dbReference>
<dbReference type="PROSITE" id="PS01124">
    <property type="entry name" value="HTH_ARAC_FAMILY_2"/>
    <property type="match status" value="1"/>
</dbReference>
<dbReference type="InterPro" id="IPR009057">
    <property type="entry name" value="Homeodomain-like_sf"/>
</dbReference>